<dbReference type="InterPro" id="IPR011066">
    <property type="entry name" value="MscS_channel_C_sf"/>
</dbReference>
<keyword evidence="6 7" id="KW-0472">Membrane</keyword>
<dbReference type="InterPro" id="IPR045276">
    <property type="entry name" value="YbiO_bact"/>
</dbReference>
<dbReference type="InterPro" id="IPR049142">
    <property type="entry name" value="MS_channel_1st"/>
</dbReference>
<keyword evidence="3" id="KW-1003">Cell membrane</keyword>
<evidence type="ECO:0000256" key="1">
    <source>
        <dbReference type="ARBA" id="ARBA00004651"/>
    </source>
</evidence>
<name>A0ABU6J8P6_9BURK</name>
<reference evidence="10 11" key="1">
    <citation type="submission" date="2023-10" db="EMBL/GenBank/DDBJ databases">
        <title>Noviherbaspirillum sp. CPCC 100848 genome assembly.</title>
        <authorList>
            <person name="Li X.Y."/>
            <person name="Fang X.M."/>
        </authorList>
    </citation>
    <scope>NUCLEOTIDE SEQUENCE [LARGE SCALE GENOMIC DNA]</scope>
    <source>
        <strain evidence="10 11">CPCC 100848</strain>
    </source>
</reference>
<feature type="transmembrane region" description="Helical" evidence="7">
    <location>
        <begin position="18"/>
        <end position="35"/>
    </location>
</feature>
<organism evidence="10 11">
    <name type="scientific">Noviherbaspirillum album</name>
    <dbReference type="NCBI Taxonomy" id="3080276"/>
    <lineage>
        <taxon>Bacteria</taxon>
        <taxon>Pseudomonadati</taxon>
        <taxon>Pseudomonadota</taxon>
        <taxon>Betaproteobacteria</taxon>
        <taxon>Burkholderiales</taxon>
        <taxon>Oxalobacteraceae</taxon>
        <taxon>Noviherbaspirillum</taxon>
    </lineage>
</organism>
<protein>
    <submittedName>
        <fullName evidence="10">Mechanosensitive ion channel</fullName>
    </submittedName>
</protein>
<sequence>MAMEPDVMRQWVDVVRPWFNMLLIWFLAWLALRLIRRVLKLLNSRLLVRAGPDDARRVETLMSVFRYTSTIVIVGVSIMLTLGLIGISVTPILATAGVAGIAVGFGAQSLVKDFFTGLFLLIEDQVSEGDVIEAAGKGGVVERVTLRHIRMRDYDGAVHFIPNSMITVVTNRSRGFAYAVIDMNIKRQDDVERVFELMHKVSGAMRADPVLSPMILDDIDIAGVEKVEDAAVAVRCRIKVRPAKQWRIRREFLRRMKAAIDTVEEVPSPA</sequence>
<evidence type="ECO:0000256" key="7">
    <source>
        <dbReference type="SAM" id="Phobius"/>
    </source>
</evidence>
<dbReference type="InterPro" id="IPR010920">
    <property type="entry name" value="LSM_dom_sf"/>
</dbReference>
<evidence type="ECO:0000259" key="8">
    <source>
        <dbReference type="Pfam" id="PF00924"/>
    </source>
</evidence>
<keyword evidence="4 7" id="KW-0812">Transmembrane</keyword>
<keyword evidence="5 7" id="KW-1133">Transmembrane helix</keyword>
<dbReference type="Pfam" id="PF00924">
    <property type="entry name" value="MS_channel_2nd"/>
    <property type="match status" value="1"/>
</dbReference>
<dbReference type="InterPro" id="IPR023408">
    <property type="entry name" value="MscS_beta-dom_sf"/>
</dbReference>
<dbReference type="SUPFAM" id="SSF82689">
    <property type="entry name" value="Mechanosensitive channel protein MscS (YggB), C-terminal domain"/>
    <property type="match status" value="1"/>
</dbReference>
<evidence type="ECO:0000256" key="2">
    <source>
        <dbReference type="ARBA" id="ARBA00008017"/>
    </source>
</evidence>
<comment type="similarity">
    <text evidence="2">Belongs to the MscS (TC 1.A.23) family.</text>
</comment>
<dbReference type="PANTHER" id="PTHR30460:SF0">
    <property type="entry name" value="MODERATE CONDUCTANCE MECHANOSENSITIVE CHANNEL YBIO"/>
    <property type="match status" value="1"/>
</dbReference>
<comment type="subcellular location">
    <subcellularLocation>
        <location evidence="1">Cell membrane</location>
        <topology evidence="1">Multi-pass membrane protein</topology>
    </subcellularLocation>
</comment>
<evidence type="ECO:0000259" key="9">
    <source>
        <dbReference type="Pfam" id="PF21088"/>
    </source>
</evidence>
<keyword evidence="11" id="KW-1185">Reference proteome</keyword>
<dbReference type="SUPFAM" id="SSF82861">
    <property type="entry name" value="Mechanosensitive channel protein MscS (YggB), transmembrane region"/>
    <property type="match status" value="1"/>
</dbReference>
<evidence type="ECO:0000313" key="10">
    <source>
        <dbReference type="EMBL" id="MEC4719549.1"/>
    </source>
</evidence>
<dbReference type="Proteomes" id="UP001352263">
    <property type="component" value="Unassembled WGS sequence"/>
</dbReference>
<dbReference type="PANTHER" id="PTHR30460">
    <property type="entry name" value="MODERATE CONDUCTANCE MECHANOSENSITIVE CHANNEL YBIO"/>
    <property type="match status" value="1"/>
</dbReference>
<evidence type="ECO:0000313" key="11">
    <source>
        <dbReference type="Proteomes" id="UP001352263"/>
    </source>
</evidence>
<feature type="domain" description="Mechanosensitive ion channel transmembrane helices 2/3" evidence="9">
    <location>
        <begin position="70"/>
        <end position="108"/>
    </location>
</feature>
<evidence type="ECO:0000256" key="4">
    <source>
        <dbReference type="ARBA" id="ARBA00022692"/>
    </source>
</evidence>
<dbReference type="EMBL" id="JAWIIV010000007">
    <property type="protein sequence ID" value="MEC4719549.1"/>
    <property type="molecule type" value="Genomic_DNA"/>
</dbReference>
<comment type="caution">
    <text evidence="10">The sequence shown here is derived from an EMBL/GenBank/DDBJ whole genome shotgun (WGS) entry which is preliminary data.</text>
</comment>
<dbReference type="RefSeq" id="WP_326506265.1">
    <property type="nucleotide sequence ID" value="NZ_JAWIIV010000007.1"/>
</dbReference>
<evidence type="ECO:0000256" key="3">
    <source>
        <dbReference type="ARBA" id="ARBA00022475"/>
    </source>
</evidence>
<feature type="transmembrane region" description="Helical" evidence="7">
    <location>
        <begin position="64"/>
        <end position="86"/>
    </location>
</feature>
<dbReference type="SUPFAM" id="SSF50182">
    <property type="entry name" value="Sm-like ribonucleoproteins"/>
    <property type="match status" value="1"/>
</dbReference>
<accession>A0ABU6J8P6</accession>
<dbReference type="InterPro" id="IPR006685">
    <property type="entry name" value="MscS_channel_2nd"/>
</dbReference>
<dbReference type="InterPro" id="IPR011014">
    <property type="entry name" value="MscS_channel_TM-2"/>
</dbReference>
<dbReference type="Pfam" id="PF21088">
    <property type="entry name" value="MS_channel_1st"/>
    <property type="match status" value="1"/>
</dbReference>
<dbReference type="Gene3D" id="1.10.287.1260">
    <property type="match status" value="1"/>
</dbReference>
<evidence type="ECO:0000256" key="5">
    <source>
        <dbReference type="ARBA" id="ARBA00022989"/>
    </source>
</evidence>
<feature type="transmembrane region" description="Helical" evidence="7">
    <location>
        <begin position="92"/>
        <end position="111"/>
    </location>
</feature>
<gene>
    <name evidence="10" type="ORF">RY831_10335</name>
</gene>
<evidence type="ECO:0000256" key="6">
    <source>
        <dbReference type="ARBA" id="ARBA00023136"/>
    </source>
</evidence>
<dbReference type="Gene3D" id="3.30.70.100">
    <property type="match status" value="1"/>
</dbReference>
<proteinExistence type="inferred from homology"/>
<feature type="domain" description="Mechanosensitive ion channel MscS" evidence="8">
    <location>
        <begin position="110"/>
        <end position="174"/>
    </location>
</feature>
<dbReference type="Gene3D" id="2.30.30.60">
    <property type="match status" value="1"/>
</dbReference>